<name>A0A3G8H5A0_9BURK</name>
<evidence type="ECO:0000256" key="7">
    <source>
        <dbReference type="ARBA" id="ARBA00022967"/>
    </source>
</evidence>
<evidence type="ECO:0000256" key="5">
    <source>
        <dbReference type="ARBA" id="ARBA00022748"/>
    </source>
</evidence>
<evidence type="ECO:0000256" key="1">
    <source>
        <dbReference type="ARBA" id="ARBA00022448"/>
    </source>
</evidence>
<keyword evidence="7" id="KW-1278">Translocase</keyword>
<evidence type="ECO:0000313" key="11">
    <source>
        <dbReference type="Proteomes" id="UP000270411"/>
    </source>
</evidence>
<protein>
    <submittedName>
        <fullName evidence="10">Cytochrome c biogenesis heme-transporting ATPase CcmA</fullName>
    </submittedName>
</protein>
<sequence length="212" mass="22237">MAAALEASELTVRRMGRTIFRDVGVALAPGGLLQVVGPNGAGKTTLLRVLSSLLQPAAGQLAWLGRPVRAGDADYLASLAYVGHTNGIDADLGPLDNLRFAARMAGLRPDTAALRQALARLGLDRVAETPVRALSQGQRRRVSLARLALAPRRLWLLDEPLTSLDRDAADRFHAMLGAHLADGGMAVVATHQPLDVPGGAVLALRGAEGRPS</sequence>
<dbReference type="EMBL" id="CP033970">
    <property type="protein sequence ID" value="AZG15687.1"/>
    <property type="molecule type" value="Genomic_DNA"/>
</dbReference>
<evidence type="ECO:0000256" key="8">
    <source>
        <dbReference type="ARBA" id="ARBA00023136"/>
    </source>
</evidence>
<reference evidence="11" key="1">
    <citation type="submission" date="2018-11" db="EMBL/GenBank/DDBJ databases">
        <title>FDA dAtabase for Regulatory Grade micrObial Sequences (FDA-ARGOS): Supporting development and validation of Infectious Disease Dx tests.</title>
        <authorList>
            <person name="Goldberg B."/>
            <person name="Campos J."/>
            <person name="Tallon L."/>
            <person name="Sadzewicz L."/>
            <person name="Zhao X."/>
            <person name="Vavikolanu K."/>
            <person name="Mehta A."/>
            <person name="Aluvathingal J."/>
            <person name="Nadendla S."/>
            <person name="Geyer C."/>
            <person name="Nandy P."/>
            <person name="Yan Y."/>
            <person name="Sichtig H."/>
        </authorList>
    </citation>
    <scope>NUCLEOTIDE SEQUENCE [LARGE SCALE GENOMIC DNA]</scope>
    <source>
        <strain evidence="11">FDAARGOS_614</strain>
    </source>
</reference>
<dbReference type="InterPro" id="IPR017871">
    <property type="entry name" value="ABC_transporter-like_CS"/>
</dbReference>
<dbReference type="InterPro" id="IPR003593">
    <property type="entry name" value="AAA+_ATPase"/>
</dbReference>
<evidence type="ECO:0000256" key="4">
    <source>
        <dbReference type="ARBA" id="ARBA00022741"/>
    </source>
</evidence>
<evidence type="ECO:0000256" key="2">
    <source>
        <dbReference type="ARBA" id="ARBA00022475"/>
    </source>
</evidence>
<keyword evidence="8" id="KW-0472">Membrane</keyword>
<accession>A0A3G8H5A0</accession>
<dbReference type="NCBIfam" id="TIGR01189">
    <property type="entry name" value="ccmA"/>
    <property type="match status" value="1"/>
</dbReference>
<keyword evidence="1" id="KW-0813">Transport</keyword>
<evidence type="ECO:0000256" key="3">
    <source>
        <dbReference type="ARBA" id="ARBA00022519"/>
    </source>
</evidence>
<dbReference type="Proteomes" id="UP000270411">
    <property type="component" value="Chromosome 2"/>
</dbReference>
<keyword evidence="5" id="KW-0201">Cytochrome c-type biogenesis</keyword>
<dbReference type="InterPro" id="IPR027417">
    <property type="entry name" value="P-loop_NTPase"/>
</dbReference>
<dbReference type="PROSITE" id="PS00211">
    <property type="entry name" value="ABC_TRANSPORTER_1"/>
    <property type="match status" value="1"/>
</dbReference>
<evidence type="ECO:0000313" key="10">
    <source>
        <dbReference type="EMBL" id="AZG15687.1"/>
    </source>
</evidence>
<dbReference type="PANTHER" id="PTHR43499">
    <property type="entry name" value="ABC TRANSPORTER I FAMILY MEMBER 1"/>
    <property type="match status" value="1"/>
</dbReference>
<keyword evidence="6" id="KW-0067">ATP-binding</keyword>
<proteinExistence type="predicted"/>
<dbReference type="NCBIfam" id="NF010061">
    <property type="entry name" value="PRK13538.1"/>
    <property type="match status" value="1"/>
</dbReference>
<keyword evidence="2" id="KW-1003">Cell membrane</keyword>
<keyword evidence="4" id="KW-0547">Nucleotide-binding</keyword>
<dbReference type="PANTHER" id="PTHR43499:SF1">
    <property type="entry name" value="ABC TRANSPORTER I FAMILY MEMBER 1"/>
    <property type="match status" value="1"/>
</dbReference>
<dbReference type="RefSeq" id="WP_124685420.1">
    <property type="nucleotide sequence ID" value="NZ_CP033970.1"/>
</dbReference>
<dbReference type="Gene3D" id="3.40.50.300">
    <property type="entry name" value="P-loop containing nucleotide triphosphate hydrolases"/>
    <property type="match status" value="1"/>
</dbReference>
<feature type="domain" description="ABC transporter" evidence="9">
    <location>
        <begin position="5"/>
        <end position="206"/>
    </location>
</feature>
<dbReference type="InterPro" id="IPR005895">
    <property type="entry name" value="ABC_transptr_haem_export_CcmA"/>
</dbReference>
<dbReference type="AlphaFoldDB" id="A0A3G8H5A0"/>
<dbReference type="SMART" id="SM00382">
    <property type="entry name" value="AAA"/>
    <property type="match status" value="1"/>
</dbReference>
<dbReference type="SUPFAM" id="SSF52540">
    <property type="entry name" value="P-loop containing nucleoside triphosphate hydrolases"/>
    <property type="match status" value="1"/>
</dbReference>
<evidence type="ECO:0000259" key="9">
    <source>
        <dbReference type="PROSITE" id="PS50893"/>
    </source>
</evidence>
<keyword evidence="3" id="KW-0997">Cell inner membrane</keyword>
<dbReference type="GO" id="GO:0016887">
    <property type="term" value="F:ATP hydrolysis activity"/>
    <property type="evidence" value="ECO:0007669"/>
    <property type="project" value="InterPro"/>
</dbReference>
<dbReference type="GO" id="GO:0022857">
    <property type="term" value="F:transmembrane transporter activity"/>
    <property type="evidence" value="ECO:0007669"/>
    <property type="project" value="InterPro"/>
</dbReference>
<dbReference type="OrthoDB" id="9800654at2"/>
<gene>
    <name evidence="10" type="primary">ccmA</name>
    <name evidence="10" type="ORF">EHF44_19675</name>
</gene>
<dbReference type="Pfam" id="PF00005">
    <property type="entry name" value="ABC_tran"/>
    <property type="match status" value="1"/>
</dbReference>
<dbReference type="KEGG" id="cpau:EHF44_19675"/>
<dbReference type="GO" id="GO:0005524">
    <property type="term" value="F:ATP binding"/>
    <property type="evidence" value="ECO:0007669"/>
    <property type="project" value="UniProtKB-KW"/>
</dbReference>
<dbReference type="PROSITE" id="PS50893">
    <property type="entry name" value="ABC_TRANSPORTER_2"/>
    <property type="match status" value="1"/>
</dbReference>
<evidence type="ECO:0000256" key="6">
    <source>
        <dbReference type="ARBA" id="ARBA00022840"/>
    </source>
</evidence>
<organism evidence="10 11">
    <name type="scientific">Cupriavidus pauculus</name>
    <dbReference type="NCBI Taxonomy" id="82633"/>
    <lineage>
        <taxon>Bacteria</taxon>
        <taxon>Pseudomonadati</taxon>
        <taxon>Pseudomonadota</taxon>
        <taxon>Betaproteobacteria</taxon>
        <taxon>Burkholderiales</taxon>
        <taxon>Burkholderiaceae</taxon>
        <taxon>Cupriavidus</taxon>
    </lineage>
</organism>
<dbReference type="InterPro" id="IPR003439">
    <property type="entry name" value="ABC_transporter-like_ATP-bd"/>
</dbReference>
<dbReference type="GO" id="GO:0017004">
    <property type="term" value="P:cytochrome complex assembly"/>
    <property type="evidence" value="ECO:0007669"/>
    <property type="project" value="UniProtKB-KW"/>
</dbReference>